<dbReference type="PIRSF" id="PIRSF037532">
    <property type="entry name" value="STHK_NtrY"/>
    <property type="match status" value="1"/>
</dbReference>
<dbReference type="InterPro" id="IPR036890">
    <property type="entry name" value="HATPase_C_sf"/>
</dbReference>
<dbReference type="Gene3D" id="3.30.565.10">
    <property type="entry name" value="Histidine kinase-like ATPase, C-terminal domain"/>
    <property type="match status" value="1"/>
</dbReference>
<keyword evidence="8" id="KW-0067">ATP-binding</keyword>
<protein>
    <recommendedName>
        <fullName evidence="3">histidine kinase</fullName>
        <ecNumber evidence="3">2.7.13.3</ecNumber>
    </recommendedName>
</protein>
<dbReference type="InterPro" id="IPR005467">
    <property type="entry name" value="His_kinase_dom"/>
</dbReference>
<proteinExistence type="predicted"/>
<dbReference type="AlphaFoldDB" id="A0A2X1UQJ4"/>
<dbReference type="EMBL" id="UATH01000001">
    <property type="protein sequence ID" value="SPY09288.1"/>
    <property type="molecule type" value="Genomic_DNA"/>
</dbReference>
<evidence type="ECO:0000256" key="4">
    <source>
        <dbReference type="ARBA" id="ARBA00022553"/>
    </source>
</evidence>
<dbReference type="Gene3D" id="1.10.287.130">
    <property type="match status" value="1"/>
</dbReference>
<dbReference type="InterPro" id="IPR004358">
    <property type="entry name" value="Sig_transdc_His_kin-like_C"/>
</dbReference>
<dbReference type="InterPro" id="IPR003594">
    <property type="entry name" value="HATPase_dom"/>
</dbReference>
<dbReference type="GO" id="GO:0005524">
    <property type="term" value="F:ATP binding"/>
    <property type="evidence" value="ECO:0007669"/>
    <property type="project" value="UniProtKB-KW"/>
</dbReference>
<evidence type="ECO:0000256" key="1">
    <source>
        <dbReference type="ARBA" id="ARBA00000085"/>
    </source>
</evidence>
<dbReference type="SUPFAM" id="SSF47384">
    <property type="entry name" value="Homodimeric domain of signal transducing histidine kinase"/>
    <property type="match status" value="1"/>
</dbReference>
<dbReference type="SMART" id="SM00388">
    <property type="entry name" value="HisKA"/>
    <property type="match status" value="1"/>
</dbReference>
<dbReference type="InterPro" id="IPR035965">
    <property type="entry name" value="PAS-like_dom_sf"/>
</dbReference>
<dbReference type="Pfam" id="PF00512">
    <property type="entry name" value="HisKA"/>
    <property type="match status" value="1"/>
</dbReference>
<dbReference type="GO" id="GO:0016020">
    <property type="term" value="C:membrane"/>
    <property type="evidence" value="ECO:0007669"/>
    <property type="project" value="UniProtKB-SubCell"/>
</dbReference>
<keyword evidence="5 10" id="KW-0808">Transferase</keyword>
<comment type="subcellular location">
    <subcellularLocation>
        <location evidence="2">Membrane</location>
    </subcellularLocation>
</comment>
<keyword evidence="9" id="KW-0902">Two-component regulatory system</keyword>
<dbReference type="GO" id="GO:0000155">
    <property type="term" value="F:phosphorelay sensor kinase activity"/>
    <property type="evidence" value="ECO:0007669"/>
    <property type="project" value="InterPro"/>
</dbReference>
<dbReference type="PANTHER" id="PTHR43065:SF10">
    <property type="entry name" value="PEROXIDE STRESS-ACTIVATED HISTIDINE KINASE MAK3"/>
    <property type="match status" value="1"/>
</dbReference>
<dbReference type="CDD" id="cd00082">
    <property type="entry name" value="HisKA"/>
    <property type="match status" value="1"/>
</dbReference>
<evidence type="ECO:0000256" key="9">
    <source>
        <dbReference type="ARBA" id="ARBA00023012"/>
    </source>
</evidence>
<comment type="catalytic activity">
    <reaction evidence="1">
        <text>ATP + protein L-histidine = ADP + protein N-phospho-L-histidine.</text>
        <dbReference type="EC" id="2.7.13.3"/>
    </reaction>
</comment>
<dbReference type="SUPFAM" id="SSF158472">
    <property type="entry name" value="HAMP domain-like"/>
    <property type="match status" value="1"/>
</dbReference>
<keyword evidence="6" id="KW-0547">Nucleotide-binding</keyword>
<keyword evidence="4" id="KW-0597">Phosphoprotein</keyword>
<accession>A0A2X1UQJ4</accession>
<evidence type="ECO:0000313" key="10">
    <source>
        <dbReference type="EMBL" id="SPY09288.1"/>
    </source>
</evidence>
<dbReference type="InterPro" id="IPR003660">
    <property type="entry name" value="HAMP_dom"/>
</dbReference>
<evidence type="ECO:0000256" key="7">
    <source>
        <dbReference type="ARBA" id="ARBA00022777"/>
    </source>
</evidence>
<organism evidence="10 11">
    <name type="scientific">Oligella urethralis</name>
    <dbReference type="NCBI Taxonomy" id="90245"/>
    <lineage>
        <taxon>Bacteria</taxon>
        <taxon>Pseudomonadati</taxon>
        <taxon>Pseudomonadota</taxon>
        <taxon>Betaproteobacteria</taxon>
        <taxon>Burkholderiales</taxon>
        <taxon>Alcaligenaceae</taxon>
        <taxon>Oligella</taxon>
    </lineage>
</organism>
<dbReference type="PANTHER" id="PTHR43065">
    <property type="entry name" value="SENSOR HISTIDINE KINASE"/>
    <property type="match status" value="1"/>
</dbReference>
<reference evidence="10 11" key="1">
    <citation type="submission" date="2018-06" db="EMBL/GenBank/DDBJ databases">
        <authorList>
            <consortium name="Pathogen Informatics"/>
            <person name="Doyle S."/>
        </authorList>
    </citation>
    <scope>NUCLEOTIDE SEQUENCE [LARGE SCALE GENOMIC DNA]</scope>
    <source>
        <strain evidence="10 11">NCTC11009</strain>
    </source>
</reference>
<dbReference type="SUPFAM" id="SSF55785">
    <property type="entry name" value="PYP-like sensor domain (PAS domain)"/>
    <property type="match status" value="1"/>
</dbReference>
<dbReference type="SMART" id="SM00304">
    <property type="entry name" value="HAMP"/>
    <property type="match status" value="1"/>
</dbReference>
<dbReference type="InterPro" id="IPR036097">
    <property type="entry name" value="HisK_dim/P_sf"/>
</dbReference>
<dbReference type="InterPro" id="IPR003661">
    <property type="entry name" value="HisK_dim/P_dom"/>
</dbReference>
<evidence type="ECO:0000256" key="5">
    <source>
        <dbReference type="ARBA" id="ARBA00022679"/>
    </source>
</evidence>
<dbReference type="CDD" id="cd06225">
    <property type="entry name" value="HAMP"/>
    <property type="match status" value="1"/>
</dbReference>
<dbReference type="Pfam" id="PF02518">
    <property type="entry name" value="HATPase_c"/>
    <property type="match status" value="1"/>
</dbReference>
<dbReference type="PROSITE" id="PS50109">
    <property type="entry name" value="HIS_KIN"/>
    <property type="match status" value="1"/>
</dbReference>
<evidence type="ECO:0000256" key="6">
    <source>
        <dbReference type="ARBA" id="ARBA00022741"/>
    </source>
</evidence>
<dbReference type="Gene3D" id="6.10.340.10">
    <property type="match status" value="1"/>
</dbReference>
<dbReference type="SUPFAM" id="SSF55874">
    <property type="entry name" value="ATPase domain of HSP90 chaperone/DNA topoisomerase II/histidine kinase"/>
    <property type="match status" value="1"/>
</dbReference>
<evidence type="ECO:0000256" key="8">
    <source>
        <dbReference type="ARBA" id="ARBA00022840"/>
    </source>
</evidence>
<dbReference type="SMART" id="SM00387">
    <property type="entry name" value="HATPase_c"/>
    <property type="match status" value="1"/>
</dbReference>
<dbReference type="EC" id="2.7.13.3" evidence="3"/>
<dbReference type="PRINTS" id="PR00344">
    <property type="entry name" value="BCTRLSENSOR"/>
</dbReference>
<evidence type="ECO:0000256" key="2">
    <source>
        <dbReference type="ARBA" id="ARBA00004370"/>
    </source>
</evidence>
<sequence length="784" mass="87454">MAKLTISTIHLKIQRLISWLLKLGLVLGVLSLITLLFMLFRATDNVSGLTRQFDLLLMLNGVLTLIMVLWVSILMVRLIRQIRRKQFGARLTSRFAFVFALMAVVPGVLIYIISVQFMAKSVESWFNVKVDSALDSGLSLGRATMNGYVQDLATRARLMSLELSGLNDSDMALSLARQREANPVIADALVFSGASGNRVIAFAGSGFGSLLPELPSAALMNQLRLSNSYAQAELMPNSDPEQPLYRIRVIVPVVAKQLRYDSLNFSATPAEGYWLQITRAIPDNVTFNMNEVQQGIRDYEELSLSRSSLRRLFTITLTLALVMTVLASLAAALSLARRVVRPLLTLAEGTQAVAAGDYRPLPEPKLRDEISQLTRSFNVMTYQLDEARRQVESNRQQLEKSNVYLENVMASLSTGVIVFDTRFNVSTVNRGAGDILRTELRAAQGRPLEFIKGLNEFTKAIRNAFAKHAAVESERDYWQEQIELNFDEANTSTESLDQHRITTLLMRGTRLMVDNHFTGYLVVFDDISEVMSASRTVAWGEVARRLAHEIKNPLTPIQLSAERLAMKLEDKLDEKDAAMLLRSTNTIINQVTSLKNMVNDFRDYARTPPAVFTAVDINALILDVAVLYGWDPEQKHKEEPLSRQLALCLDDQLPLVEADQSQLRQVLNNLLANARDAMEGLELVGDEPGIKISTKYLASEQLSKQKQDMVRIIIEDRGTGFPEHVLQNVFEPYVTTKKTGSGLGLAIVRKIIEEHHGKIEIANAKSGGARISILLTRLAPLGKK</sequence>
<dbReference type="Pfam" id="PF00672">
    <property type="entry name" value="HAMP"/>
    <property type="match status" value="1"/>
</dbReference>
<gene>
    <name evidence="10" type="primary">kinB</name>
    <name evidence="10" type="ORF">NCTC11009_02551</name>
</gene>
<name>A0A2X1UQJ4_9BURK</name>
<keyword evidence="7" id="KW-0418">Kinase</keyword>
<dbReference type="Proteomes" id="UP000250242">
    <property type="component" value="Unassembled WGS sequence"/>
</dbReference>
<evidence type="ECO:0000256" key="3">
    <source>
        <dbReference type="ARBA" id="ARBA00012438"/>
    </source>
</evidence>
<dbReference type="InterPro" id="IPR017232">
    <property type="entry name" value="NtrY"/>
</dbReference>
<evidence type="ECO:0000313" key="11">
    <source>
        <dbReference type="Proteomes" id="UP000250242"/>
    </source>
</evidence>
<dbReference type="Gene3D" id="3.30.450.20">
    <property type="entry name" value="PAS domain"/>
    <property type="match status" value="1"/>
</dbReference>
<dbReference type="PROSITE" id="PS50885">
    <property type="entry name" value="HAMP"/>
    <property type="match status" value="1"/>
</dbReference>